<reference evidence="1" key="2">
    <citation type="submission" date="2025-09" db="UniProtKB">
        <authorList>
            <consortium name="Ensembl"/>
        </authorList>
    </citation>
    <scope>IDENTIFICATION</scope>
</reference>
<dbReference type="Proteomes" id="UP000261360">
    <property type="component" value="Unplaced"/>
</dbReference>
<keyword evidence="2" id="KW-1185">Reference proteome</keyword>
<accession>A0A3B4WQ04</accession>
<organism evidence="1 2">
    <name type="scientific">Seriola lalandi dorsalis</name>
    <dbReference type="NCBI Taxonomy" id="1841481"/>
    <lineage>
        <taxon>Eukaryota</taxon>
        <taxon>Metazoa</taxon>
        <taxon>Chordata</taxon>
        <taxon>Craniata</taxon>
        <taxon>Vertebrata</taxon>
        <taxon>Euteleostomi</taxon>
        <taxon>Actinopterygii</taxon>
        <taxon>Neopterygii</taxon>
        <taxon>Teleostei</taxon>
        <taxon>Neoteleostei</taxon>
        <taxon>Acanthomorphata</taxon>
        <taxon>Carangaria</taxon>
        <taxon>Carangiformes</taxon>
        <taxon>Carangidae</taxon>
        <taxon>Seriola</taxon>
    </lineage>
</organism>
<name>A0A3B4WQ04_SERLL</name>
<dbReference type="AlphaFoldDB" id="A0A3B4WQ04"/>
<proteinExistence type="predicted"/>
<evidence type="ECO:0000313" key="2">
    <source>
        <dbReference type="Proteomes" id="UP000261360"/>
    </source>
</evidence>
<reference evidence="1" key="1">
    <citation type="submission" date="2025-08" db="UniProtKB">
        <authorList>
            <consortium name="Ensembl"/>
        </authorList>
    </citation>
    <scope>IDENTIFICATION</scope>
</reference>
<sequence>MADDTMFHVCLHFIYCFTCCCRHSGYKASLGCYYVIVRVAAGQHGGSTSLLDRCVLTFRPAGWRLEVKPFRDVGHSPRTRHTHTSQFYQTKIYIYLKSLQYA</sequence>
<dbReference type="Ensembl" id="ENSSLDT00000003467.1">
    <property type="protein sequence ID" value="ENSSLDP00000003353.1"/>
    <property type="gene ID" value="ENSSLDG00000002585.1"/>
</dbReference>
<evidence type="ECO:0000313" key="1">
    <source>
        <dbReference type="Ensembl" id="ENSSLDP00000003353.1"/>
    </source>
</evidence>
<protein>
    <submittedName>
        <fullName evidence="1">Uncharacterized protein</fullName>
    </submittedName>
</protein>